<evidence type="ECO:0000313" key="2">
    <source>
        <dbReference type="EMBL" id="CAD7281918.1"/>
    </source>
</evidence>
<evidence type="ECO:0000256" key="1">
    <source>
        <dbReference type="SAM" id="SignalP"/>
    </source>
</evidence>
<reference evidence="2" key="1">
    <citation type="submission" date="2020-11" db="EMBL/GenBank/DDBJ databases">
        <authorList>
            <person name="Tran Van P."/>
        </authorList>
    </citation>
    <scope>NUCLEOTIDE SEQUENCE</scope>
</reference>
<feature type="chain" id="PRO_5036210308" evidence="1">
    <location>
        <begin position="21"/>
        <end position="230"/>
    </location>
</feature>
<keyword evidence="3" id="KW-1185">Reference proteome</keyword>
<dbReference type="Proteomes" id="UP000678499">
    <property type="component" value="Unassembled WGS sequence"/>
</dbReference>
<accession>A0A7R9BWH3</accession>
<feature type="signal peptide" evidence="1">
    <location>
        <begin position="1"/>
        <end position="20"/>
    </location>
</feature>
<proteinExistence type="predicted"/>
<name>A0A7R9BWH3_9CRUS</name>
<sequence length="230" mass="25926">MLQVVGNILSFLAVYTCLDSVAVDLDSADAVPESLKWTLNEEKELLREYEDLQEGNGRWKLYESHPNEGFDVYWLHSDAYDREMIKLTIRSELSKNATADRQSQRKSVEVVDFIWTSLPPEMIISYLPGLKTGSLTASGPLGFVFLCGVPEQGCFAWVMPCGRNPTKYPPPFGQQRQAGDSQRTPNWGCVDVASCRGLGGVRVQWHRGTRSILDRAEAWKMVAHRRTSRA</sequence>
<keyword evidence="1" id="KW-0732">Signal</keyword>
<organism evidence="2">
    <name type="scientific">Notodromas monacha</name>
    <dbReference type="NCBI Taxonomy" id="399045"/>
    <lineage>
        <taxon>Eukaryota</taxon>
        <taxon>Metazoa</taxon>
        <taxon>Ecdysozoa</taxon>
        <taxon>Arthropoda</taxon>
        <taxon>Crustacea</taxon>
        <taxon>Oligostraca</taxon>
        <taxon>Ostracoda</taxon>
        <taxon>Podocopa</taxon>
        <taxon>Podocopida</taxon>
        <taxon>Cypridocopina</taxon>
        <taxon>Cypridoidea</taxon>
        <taxon>Cyprididae</taxon>
        <taxon>Notodromas</taxon>
    </lineage>
</organism>
<dbReference type="EMBL" id="CAJPEX010003289">
    <property type="protein sequence ID" value="CAG0922070.1"/>
    <property type="molecule type" value="Genomic_DNA"/>
</dbReference>
<dbReference type="AlphaFoldDB" id="A0A7R9BWH3"/>
<protein>
    <submittedName>
        <fullName evidence="2">Uncharacterized protein</fullName>
    </submittedName>
</protein>
<gene>
    <name evidence="2" type="ORF">NMOB1V02_LOCUS9553</name>
</gene>
<dbReference type="EMBL" id="OA885326">
    <property type="protein sequence ID" value="CAD7281918.1"/>
    <property type="molecule type" value="Genomic_DNA"/>
</dbReference>
<evidence type="ECO:0000313" key="3">
    <source>
        <dbReference type="Proteomes" id="UP000678499"/>
    </source>
</evidence>